<dbReference type="InterPro" id="IPR016181">
    <property type="entry name" value="Acyl_CoA_acyltransferase"/>
</dbReference>
<dbReference type="EMBL" id="CAACYJ010000040">
    <property type="protein sequence ID" value="VFB21521.1"/>
    <property type="molecule type" value="Genomic_DNA"/>
</dbReference>
<gene>
    <name evidence="1" type="ORF">NCTC10754_04189</name>
</gene>
<evidence type="ECO:0008006" key="3">
    <source>
        <dbReference type="Google" id="ProtNLM"/>
    </source>
</evidence>
<dbReference type="SUPFAM" id="SSF55729">
    <property type="entry name" value="Acyl-CoA N-acyltransferases (Nat)"/>
    <property type="match status" value="1"/>
</dbReference>
<dbReference type="AlphaFoldDB" id="A0A449IQ15"/>
<organism evidence="1 2">
    <name type="scientific">Pseudomonas fragi</name>
    <dbReference type="NCBI Taxonomy" id="296"/>
    <lineage>
        <taxon>Bacteria</taxon>
        <taxon>Pseudomonadati</taxon>
        <taxon>Pseudomonadota</taxon>
        <taxon>Gammaproteobacteria</taxon>
        <taxon>Pseudomonadales</taxon>
        <taxon>Pseudomonadaceae</taxon>
        <taxon>Pseudomonas</taxon>
    </lineage>
</organism>
<name>A0A449IQ15_PSEFR</name>
<evidence type="ECO:0000313" key="2">
    <source>
        <dbReference type="Proteomes" id="UP000330809"/>
    </source>
</evidence>
<dbReference type="RefSeq" id="WP_133144884.1">
    <property type="nucleotide sequence ID" value="NZ_CAACYJ010000040.1"/>
</dbReference>
<accession>A0A449IQ15</accession>
<dbReference type="Proteomes" id="UP000330809">
    <property type="component" value="Unassembled WGS sequence"/>
</dbReference>
<proteinExistence type="predicted"/>
<evidence type="ECO:0000313" key="1">
    <source>
        <dbReference type="EMBL" id="VFB21521.1"/>
    </source>
</evidence>
<sequence length="112" mass="12362">MTAISSAISYVIPGHNNSSWIGIASLATEVNSRKKGYGLSCLSMLLEGYEKQQATTGFMLFQDVQTNIYRSAGFVAAESIGYTGAHPSLLLRINERNNQEAEYFLKKPPSYF</sequence>
<reference evidence="1 2" key="1">
    <citation type="submission" date="2019-02" db="EMBL/GenBank/DDBJ databases">
        <authorList>
            <consortium name="Pathogen Informatics"/>
        </authorList>
    </citation>
    <scope>NUCLEOTIDE SEQUENCE [LARGE SCALE GENOMIC DNA]</scope>
    <source>
        <strain evidence="1 2">3012STDY7103891</strain>
    </source>
</reference>
<protein>
    <recommendedName>
        <fullName evidence="3">N-acetyltransferase domain-containing protein</fullName>
    </recommendedName>
</protein>
<dbReference type="Gene3D" id="3.40.630.30">
    <property type="match status" value="1"/>
</dbReference>